<sequence length="396" mass="42559">MKKIFHLLAVAAVALSLTGCDPMDKTYKELGDLPKPALSVNLTLTAADYALLPTTDYAKTGLYYKTLEDAKVSIPAILAKKYTNYNEKSAITVTYGAPPLTVKPIDTVFASIAYTLLPADYTLNGGTTTSTNFSATTIITWLGIKYPTATEGKLAVITFNFFDQGATTTAVQQSFLFTGGAWTKLYHITPAQYTSLGKGGNNNNFVTADAAIIPSYLNTLLKADPSVSVTAKAGDVKYVSYKYFQAATGTAPTQVPAVTAQRVIGLTFDGTNWTTKPAAASPLIFVKTNGVWVPDNTVNYQLTPADHVTISGLTFGSDAARANLASFKSVDLRSSSPTKWLPEEIADAVKAFAKIKFGATAEQNQVFNLSYYGYTGSYAYVLVKLKYVGTEFTFVK</sequence>
<dbReference type="Proteomes" id="UP001597601">
    <property type="component" value="Unassembled WGS sequence"/>
</dbReference>
<evidence type="ECO:0000313" key="1">
    <source>
        <dbReference type="EMBL" id="MFD2866632.1"/>
    </source>
</evidence>
<dbReference type="RefSeq" id="WP_377130274.1">
    <property type="nucleotide sequence ID" value="NZ_JBHUHN010000001.1"/>
</dbReference>
<reference evidence="2" key="1">
    <citation type="journal article" date="2019" name="Int. J. Syst. Evol. Microbiol.">
        <title>The Global Catalogue of Microorganisms (GCM) 10K type strain sequencing project: providing services to taxonomists for standard genome sequencing and annotation.</title>
        <authorList>
            <consortium name="The Broad Institute Genomics Platform"/>
            <consortium name="The Broad Institute Genome Sequencing Center for Infectious Disease"/>
            <person name="Wu L."/>
            <person name="Ma J."/>
        </authorList>
    </citation>
    <scope>NUCLEOTIDE SEQUENCE [LARGE SCALE GENOMIC DNA]</scope>
    <source>
        <strain evidence="2">KCTC 52232</strain>
    </source>
</reference>
<keyword evidence="2" id="KW-1185">Reference proteome</keyword>
<dbReference type="PROSITE" id="PS51257">
    <property type="entry name" value="PROKAR_LIPOPROTEIN"/>
    <property type="match status" value="1"/>
</dbReference>
<gene>
    <name evidence="1" type="ORF">ACFSYC_18190</name>
</gene>
<organism evidence="1 2">
    <name type="scientific">Mucilaginibacter antarcticus</name>
    <dbReference type="NCBI Taxonomy" id="1855725"/>
    <lineage>
        <taxon>Bacteria</taxon>
        <taxon>Pseudomonadati</taxon>
        <taxon>Bacteroidota</taxon>
        <taxon>Sphingobacteriia</taxon>
        <taxon>Sphingobacteriales</taxon>
        <taxon>Sphingobacteriaceae</taxon>
        <taxon>Mucilaginibacter</taxon>
    </lineage>
</organism>
<dbReference type="EMBL" id="JBHUON010000030">
    <property type="protein sequence ID" value="MFD2866632.1"/>
    <property type="molecule type" value="Genomic_DNA"/>
</dbReference>
<evidence type="ECO:0008006" key="3">
    <source>
        <dbReference type="Google" id="ProtNLM"/>
    </source>
</evidence>
<proteinExistence type="predicted"/>
<name>A0ABW5XUK8_9SPHI</name>
<comment type="caution">
    <text evidence="1">The sequence shown here is derived from an EMBL/GenBank/DDBJ whole genome shotgun (WGS) entry which is preliminary data.</text>
</comment>
<evidence type="ECO:0000313" key="2">
    <source>
        <dbReference type="Proteomes" id="UP001597601"/>
    </source>
</evidence>
<accession>A0ABW5XUK8</accession>
<protein>
    <recommendedName>
        <fullName evidence="3">DUF5017 domain-containing protein</fullName>
    </recommendedName>
</protein>